<evidence type="ECO:0000313" key="8">
    <source>
        <dbReference type="EMBL" id="KKW30847.1"/>
    </source>
</evidence>
<dbReference type="InterPro" id="IPR000715">
    <property type="entry name" value="Glycosyl_transferase_4"/>
</dbReference>
<feature type="transmembrane region" description="Helical" evidence="7">
    <location>
        <begin position="296"/>
        <end position="314"/>
    </location>
</feature>
<keyword evidence="6 7" id="KW-0472">Membrane</keyword>
<dbReference type="GO" id="GO:0071555">
    <property type="term" value="P:cell wall organization"/>
    <property type="evidence" value="ECO:0007669"/>
    <property type="project" value="TreeGrafter"/>
</dbReference>
<evidence type="ECO:0000256" key="3">
    <source>
        <dbReference type="ARBA" id="ARBA00022679"/>
    </source>
</evidence>
<feature type="transmembrane region" description="Helical" evidence="7">
    <location>
        <begin position="196"/>
        <end position="216"/>
    </location>
</feature>
<reference evidence="8 9" key="1">
    <citation type="journal article" date="2015" name="Nature">
        <title>rRNA introns, odd ribosomes, and small enigmatic genomes across a large radiation of phyla.</title>
        <authorList>
            <person name="Brown C.T."/>
            <person name="Hug L.A."/>
            <person name="Thomas B.C."/>
            <person name="Sharon I."/>
            <person name="Castelle C.J."/>
            <person name="Singh A."/>
            <person name="Wilkins M.J."/>
            <person name="Williams K.H."/>
            <person name="Banfield J.F."/>
        </authorList>
    </citation>
    <scope>NUCLEOTIDE SEQUENCE [LARGE SCALE GENOMIC DNA]</scope>
</reference>
<dbReference type="PANTHER" id="PTHR22926:SF3">
    <property type="entry name" value="UNDECAPRENYL-PHOSPHATE ALPHA-N-ACETYLGLUCOSAMINYL 1-PHOSPHATE TRANSFERASE"/>
    <property type="match status" value="1"/>
</dbReference>
<name>A0A0G1ZRG4_9BACT</name>
<feature type="transmembrane region" description="Helical" evidence="7">
    <location>
        <begin position="236"/>
        <end position="264"/>
    </location>
</feature>
<dbReference type="EMBL" id="LCRD01000002">
    <property type="protein sequence ID" value="KKW30847.1"/>
    <property type="molecule type" value="Genomic_DNA"/>
</dbReference>
<dbReference type="GO" id="GO:0009103">
    <property type="term" value="P:lipopolysaccharide biosynthetic process"/>
    <property type="evidence" value="ECO:0007669"/>
    <property type="project" value="TreeGrafter"/>
</dbReference>
<dbReference type="GO" id="GO:0005886">
    <property type="term" value="C:plasma membrane"/>
    <property type="evidence" value="ECO:0007669"/>
    <property type="project" value="UniProtKB-SubCell"/>
</dbReference>
<evidence type="ECO:0000256" key="5">
    <source>
        <dbReference type="ARBA" id="ARBA00022989"/>
    </source>
</evidence>
<evidence type="ECO:0000256" key="4">
    <source>
        <dbReference type="ARBA" id="ARBA00022692"/>
    </source>
</evidence>
<feature type="transmembrane region" description="Helical" evidence="7">
    <location>
        <begin position="320"/>
        <end position="338"/>
    </location>
</feature>
<evidence type="ECO:0000256" key="2">
    <source>
        <dbReference type="ARBA" id="ARBA00022475"/>
    </source>
</evidence>
<comment type="caution">
    <text evidence="8">The sequence shown here is derived from an EMBL/GenBank/DDBJ whole genome shotgun (WGS) entry which is preliminary data.</text>
</comment>
<dbReference type="GO" id="GO:0016780">
    <property type="term" value="F:phosphotransferase activity, for other substituted phosphate groups"/>
    <property type="evidence" value="ECO:0007669"/>
    <property type="project" value="InterPro"/>
</dbReference>
<proteinExistence type="predicted"/>
<feature type="transmembrane region" description="Helical" evidence="7">
    <location>
        <begin position="141"/>
        <end position="159"/>
    </location>
</feature>
<accession>A0A0G1ZRG4</accession>
<evidence type="ECO:0000256" key="1">
    <source>
        <dbReference type="ARBA" id="ARBA00004651"/>
    </source>
</evidence>
<gene>
    <name evidence="8" type="ORF">UY72_C0002G0022</name>
</gene>
<dbReference type="Pfam" id="PF00953">
    <property type="entry name" value="Glycos_transf_4"/>
    <property type="match status" value="1"/>
</dbReference>
<dbReference type="AlphaFoldDB" id="A0A0G1ZRG4"/>
<keyword evidence="5 7" id="KW-1133">Transmembrane helix</keyword>
<keyword evidence="2" id="KW-1003">Cell membrane</keyword>
<sequence length="342" mass="36337">MPWWWPFPVGLAFVLATLLTPAVARVARIFGVVDRPDGERKFHSAEMPLLGGIAMYVGFVLPTLVMLVATDHLTSGDIDAKHIAGLLVGGAVLMIGGYLDDRYQLSPKYSVIAPVLAALIAVVSGIEVAKITNPLGGFVEIAAGVSTIVVFMWILGMTYTTKLLDGMDGLAGGVTAVGAMVIAALALSSAYFQPDVALLSLTFLAAILGFLMWNWHPATIFMGEGGSTFLGYTLGVLAIISGSKIATALLVMGIPALDVAIVIIRRLLAGQHPFRTSDRLHVHHLLLRLKLSESQVVIVYCSVALCFGVTTLVLSSWQKFVALGVLAAMVLGGVQHVLKNYR</sequence>
<dbReference type="PANTHER" id="PTHR22926">
    <property type="entry name" value="PHOSPHO-N-ACETYLMURAMOYL-PENTAPEPTIDE-TRANSFERASE"/>
    <property type="match status" value="1"/>
</dbReference>
<feature type="transmembrane region" description="Helical" evidence="7">
    <location>
        <begin position="171"/>
        <end position="189"/>
    </location>
</feature>
<organism evidence="8 9">
    <name type="scientific">Candidatus Uhrbacteria bacterium GW2011_GWD2_52_7</name>
    <dbReference type="NCBI Taxonomy" id="1618989"/>
    <lineage>
        <taxon>Bacteria</taxon>
        <taxon>Candidatus Uhriibacteriota</taxon>
    </lineage>
</organism>
<evidence type="ECO:0000256" key="6">
    <source>
        <dbReference type="ARBA" id="ARBA00023136"/>
    </source>
</evidence>
<dbReference type="Proteomes" id="UP000034846">
    <property type="component" value="Unassembled WGS sequence"/>
</dbReference>
<keyword evidence="3 8" id="KW-0808">Transferase</keyword>
<dbReference type="GO" id="GO:0044038">
    <property type="term" value="P:cell wall macromolecule biosynthetic process"/>
    <property type="evidence" value="ECO:0007669"/>
    <property type="project" value="TreeGrafter"/>
</dbReference>
<protein>
    <submittedName>
        <fullName evidence="8">Glycosyl transferase family 4</fullName>
    </submittedName>
</protein>
<feature type="transmembrane region" description="Helical" evidence="7">
    <location>
        <begin position="82"/>
        <end position="99"/>
    </location>
</feature>
<evidence type="ECO:0000313" key="9">
    <source>
        <dbReference type="Proteomes" id="UP000034846"/>
    </source>
</evidence>
<dbReference type="CDD" id="cd06853">
    <property type="entry name" value="GT_WecA_like"/>
    <property type="match status" value="1"/>
</dbReference>
<feature type="transmembrane region" description="Helical" evidence="7">
    <location>
        <begin position="111"/>
        <end position="129"/>
    </location>
</feature>
<feature type="transmembrane region" description="Helical" evidence="7">
    <location>
        <begin position="48"/>
        <end position="70"/>
    </location>
</feature>
<evidence type="ECO:0000256" key="7">
    <source>
        <dbReference type="SAM" id="Phobius"/>
    </source>
</evidence>
<keyword evidence="4 7" id="KW-0812">Transmembrane</keyword>
<comment type="subcellular location">
    <subcellularLocation>
        <location evidence="1">Cell membrane</location>
        <topology evidence="1">Multi-pass membrane protein</topology>
    </subcellularLocation>
</comment>